<reference evidence="2" key="1">
    <citation type="submission" date="2021-01" db="EMBL/GenBank/DDBJ databases">
        <authorList>
            <consortium name="Genoscope - CEA"/>
            <person name="William W."/>
        </authorList>
    </citation>
    <scope>NUCLEOTIDE SEQUENCE</scope>
</reference>
<dbReference type="PROSITE" id="PS51257">
    <property type="entry name" value="PROKAR_LIPOPROTEIN"/>
    <property type="match status" value="1"/>
</dbReference>
<comment type="caution">
    <text evidence="2">The sequence shown here is derived from an EMBL/GenBank/DDBJ whole genome shotgun (WGS) entry which is preliminary data.</text>
</comment>
<feature type="chain" id="PRO_5035946680" evidence="1">
    <location>
        <begin position="19"/>
        <end position="74"/>
    </location>
</feature>
<keyword evidence="1" id="KW-0732">Signal</keyword>
<name>A0A8S1PPR8_9CILI</name>
<evidence type="ECO:0000256" key="1">
    <source>
        <dbReference type="SAM" id="SignalP"/>
    </source>
</evidence>
<keyword evidence="3" id="KW-1185">Reference proteome</keyword>
<proteinExistence type="predicted"/>
<gene>
    <name evidence="2" type="ORF">PSON_ATCC_30995.1.T0830117</name>
</gene>
<evidence type="ECO:0000313" key="2">
    <source>
        <dbReference type="EMBL" id="CAD8104982.1"/>
    </source>
</evidence>
<organism evidence="2 3">
    <name type="scientific">Paramecium sonneborni</name>
    <dbReference type="NCBI Taxonomy" id="65129"/>
    <lineage>
        <taxon>Eukaryota</taxon>
        <taxon>Sar</taxon>
        <taxon>Alveolata</taxon>
        <taxon>Ciliophora</taxon>
        <taxon>Intramacronucleata</taxon>
        <taxon>Oligohymenophorea</taxon>
        <taxon>Peniculida</taxon>
        <taxon>Parameciidae</taxon>
        <taxon>Paramecium</taxon>
    </lineage>
</organism>
<dbReference type="AlphaFoldDB" id="A0A8S1PPR8"/>
<dbReference type="EMBL" id="CAJJDN010000083">
    <property type="protein sequence ID" value="CAD8104982.1"/>
    <property type="molecule type" value="Genomic_DNA"/>
</dbReference>
<sequence>MKQIIFFIFLILICSCQQQDSESDLFITTQQIKLKKIGLGLMRNTEGIPQNLDNNNFNQNENDVIWSQDLNEIL</sequence>
<feature type="signal peptide" evidence="1">
    <location>
        <begin position="1"/>
        <end position="18"/>
    </location>
</feature>
<protein>
    <submittedName>
        <fullName evidence="2">Uncharacterized protein</fullName>
    </submittedName>
</protein>
<dbReference type="Proteomes" id="UP000692954">
    <property type="component" value="Unassembled WGS sequence"/>
</dbReference>
<dbReference type="OrthoDB" id="306094at2759"/>
<evidence type="ECO:0000313" key="3">
    <source>
        <dbReference type="Proteomes" id="UP000692954"/>
    </source>
</evidence>
<accession>A0A8S1PPR8</accession>